<dbReference type="GO" id="GO:0007035">
    <property type="term" value="P:vacuolar acidification"/>
    <property type="evidence" value="ECO:0007669"/>
    <property type="project" value="TreeGrafter"/>
</dbReference>
<feature type="non-terminal residue" evidence="1">
    <location>
        <position position="1"/>
    </location>
</feature>
<dbReference type="AlphaFoldDB" id="A0A8S3DTF8"/>
<feature type="non-terminal residue" evidence="1">
    <location>
        <position position="268"/>
    </location>
</feature>
<evidence type="ECO:0000313" key="2">
    <source>
        <dbReference type="Proteomes" id="UP000681967"/>
    </source>
</evidence>
<dbReference type="PANTHER" id="PTHR13950">
    <property type="entry name" value="RABCONNECTIN-RELATED"/>
    <property type="match status" value="1"/>
</dbReference>
<dbReference type="EMBL" id="CAJOBH010223743">
    <property type="protein sequence ID" value="CAF5040042.1"/>
    <property type="molecule type" value="Genomic_DNA"/>
</dbReference>
<dbReference type="Proteomes" id="UP000681967">
    <property type="component" value="Unassembled WGS sequence"/>
</dbReference>
<accession>A0A8S3DTF8</accession>
<comment type="caution">
    <text evidence="1">The sequence shown here is derived from an EMBL/GenBank/DDBJ whole genome shotgun (WGS) entry which is preliminary data.</text>
</comment>
<name>A0A8S3DTF8_9BILA</name>
<proteinExistence type="predicted"/>
<gene>
    <name evidence="1" type="ORF">BYL167_LOCUS56812</name>
</gene>
<dbReference type="GO" id="GO:0043291">
    <property type="term" value="C:RAVE complex"/>
    <property type="evidence" value="ECO:0007669"/>
    <property type="project" value="TreeGrafter"/>
</dbReference>
<dbReference type="InterPro" id="IPR052208">
    <property type="entry name" value="DmX-like/RAVE_component"/>
</dbReference>
<organism evidence="1 2">
    <name type="scientific">Rotaria magnacalcarata</name>
    <dbReference type="NCBI Taxonomy" id="392030"/>
    <lineage>
        <taxon>Eukaryota</taxon>
        <taxon>Metazoa</taxon>
        <taxon>Spiralia</taxon>
        <taxon>Gnathifera</taxon>
        <taxon>Rotifera</taxon>
        <taxon>Eurotatoria</taxon>
        <taxon>Bdelloidea</taxon>
        <taxon>Philodinida</taxon>
        <taxon>Philodinidae</taxon>
        <taxon>Rotaria</taxon>
    </lineage>
</organism>
<sequence length="268" mass="29780">SYQVVGDLESNSIRSSPSMDLNGPRINVVSNQSTARPSCVLSLAELSDSKCIWTDAELIHIFPANAIDDRSEQTSSCKIYYLVLVEKSNKDNNSQSCIHMWKIIITYPDDDCESISMNNFNNDSEWLVQVQSSKVSTYAFPLDSNAELQSVDVAFGHLSSSTLCYSDVSSSPPYLLSTAHSDGIIRFWTCKHHSSNTYEWSEWCGITLDEQINSRLKTSGQPLAISNAYCGRLAVAFYDKQIQIGIYECESTGGTSFNCETIIPINEV</sequence>
<reference evidence="1" key="1">
    <citation type="submission" date="2021-02" db="EMBL/GenBank/DDBJ databases">
        <authorList>
            <person name="Nowell W R."/>
        </authorList>
    </citation>
    <scope>NUCLEOTIDE SEQUENCE</scope>
</reference>
<protein>
    <submittedName>
        <fullName evidence="1">Uncharacterized protein</fullName>
    </submittedName>
</protein>
<evidence type="ECO:0000313" key="1">
    <source>
        <dbReference type="EMBL" id="CAF5040042.1"/>
    </source>
</evidence>
<dbReference type="PANTHER" id="PTHR13950:SF9">
    <property type="entry name" value="RABCONNECTIN-3A"/>
    <property type="match status" value="1"/>
</dbReference>